<keyword evidence="3" id="KW-1185">Reference proteome</keyword>
<gene>
    <name evidence="2" type="ORF">KLO01_02580</name>
</gene>
<keyword evidence="1" id="KW-0472">Membrane</keyword>
<feature type="transmembrane region" description="Helical" evidence="1">
    <location>
        <begin position="111"/>
        <end position="134"/>
    </location>
</feature>
<reference evidence="2 3" key="1">
    <citation type="submission" date="2019-07" db="EMBL/GenBank/DDBJ databases">
        <title>Whole genome shotgun sequence of Knoellia locipacati NBRC 109775.</title>
        <authorList>
            <person name="Hosoyama A."/>
            <person name="Uohara A."/>
            <person name="Ohji S."/>
            <person name="Ichikawa N."/>
        </authorList>
    </citation>
    <scope>NUCLEOTIDE SEQUENCE [LARGE SCALE GENOMIC DNA]</scope>
    <source>
        <strain evidence="2 3">NBRC 109775</strain>
    </source>
</reference>
<sequence length="155" mass="15792">MCAALWLLPVVGFFVQSIAAWTADPNDIAADPHGYVGLFGLVLAVPALAFGACAVVALVKLARRRPGAGEWLLVVGILAGAATLMTAPGLVLGIVQPSPGTPGVDTTRSSLVLVGGTLAVVALAVATIVVALRVRRAERPLPPRVPVWPPVAPGR</sequence>
<dbReference type="AlphaFoldDB" id="A0A512SW82"/>
<keyword evidence="1" id="KW-1133">Transmembrane helix</keyword>
<feature type="transmembrane region" description="Helical" evidence="1">
    <location>
        <begin position="35"/>
        <end position="59"/>
    </location>
</feature>
<evidence type="ECO:0000313" key="2">
    <source>
        <dbReference type="EMBL" id="GEQ12211.1"/>
    </source>
</evidence>
<keyword evidence="1" id="KW-0812">Transmembrane</keyword>
<accession>A0A512SW82</accession>
<protein>
    <submittedName>
        <fullName evidence="2">Uncharacterized protein</fullName>
    </submittedName>
</protein>
<dbReference type="EMBL" id="BKBA01000002">
    <property type="protein sequence ID" value="GEQ12211.1"/>
    <property type="molecule type" value="Genomic_DNA"/>
</dbReference>
<proteinExistence type="predicted"/>
<organism evidence="2 3">
    <name type="scientific">Knoellia locipacati</name>
    <dbReference type="NCBI Taxonomy" id="882824"/>
    <lineage>
        <taxon>Bacteria</taxon>
        <taxon>Bacillati</taxon>
        <taxon>Actinomycetota</taxon>
        <taxon>Actinomycetes</taxon>
        <taxon>Micrococcales</taxon>
        <taxon>Intrasporangiaceae</taxon>
        <taxon>Knoellia</taxon>
    </lineage>
</organism>
<feature type="transmembrane region" description="Helical" evidence="1">
    <location>
        <begin position="71"/>
        <end position="91"/>
    </location>
</feature>
<name>A0A512SW82_9MICO</name>
<dbReference type="Proteomes" id="UP000321793">
    <property type="component" value="Unassembled WGS sequence"/>
</dbReference>
<comment type="caution">
    <text evidence="2">The sequence shown here is derived from an EMBL/GenBank/DDBJ whole genome shotgun (WGS) entry which is preliminary data.</text>
</comment>
<evidence type="ECO:0000256" key="1">
    <source>
        <dbReference type="SAM" id="Phobius"/>
    </source>
</evidence>
<evidence type="ECO:0000313" key="3">
    <source>
        <dbReference type="Proteomes" id="UP000321793"/>
    </source>
</evidence>